<dbReference type="OrthoDB" id="5297065at2"/>
<comment type="subcellular location">
    <subcellularLocation>
        <location evidence="1">Membrane</location>
        <topology evidence="1">Multi-pass membrane protein</topology>
    </subcellularLocation>
</comment>
<dbReference type="Gene3D" id="1.20.120.350">
    <property type="entry name" value="Voltage-gated potassium channels. Chain C"/>
    <property type="match status" value="1"/>
</dbReference>
<sequence length="306" mass="33915">MSDRPAALARRCRALTEARWFAVVVMTLILVNAVLLGLETYSGFAAEWQSALRIAEHLCLAGFTVEILLRMAAHADRPRDFFRDPWNVFDLLVVGCAFLPVVSENTTLLRLLRLARVLRTARFLPQLRVVMVAVARSVPGTLSFLLVGGLLLYVYAMVGWLFFREADPGHFGSLGRALLTLLLLMTLDGLGDAVRAGLEFSRWTLLYYGAYVVMASFVLVNVLIGVVISSLEEAKELEQQGEEEARERAARGRGARQEDASGARGAGDAWEREEQEEREIPALRMRIVAARQALDELEQSLPGGRG</sequence>
<feature type="transmembrane region" description="Helical" evidence="6">
    <location>
        <begin position="85"/>
        <end position="103"/>
    </location>
</feature>
<evidence type="ECO:0000256" key="2">
    <source>
        <dbReference type="ARBA" id="ARBA00022692"/>
    </source>
</evidence>
<protein>
    <submittedName>
        <fullName evidence="8">Voltage-gated sodium channel</fullName>
    </submittedName>
</protein>
<dbReference type="SUPFAM" id="SSF81324">
    <property type="entry name" value="Voltage-gated potassium channels"/>
    <property type="match status" value="1"/>
</dbReference>
<evidence type="ECO:0000256" key="1">
    <source>
        <dbReference type="ARBA" id="ARBA00004141"/>
    </source>
</evidence>
<keyword evidence="8" id="KW-0406">Ion transport</keyword>
<name>A0A1G9AJM6_9ACTN</name>
<dbReference type="InterPro" id="IPR043203">
    <property type="entry name" value="VGCC_Ca_Na"/>
</dbReference>
<reference evidence="8 9" key="1">
    <citation type="submission" date="2016-10" db="EMBL/GenBank/DDBJ databases">
        <authorList>
            <person name="de Groot N.N."/>
        </authorList>
    </citation>
    <scope>NUCLEOTIDE SEQUENCE [LARGE SCALE GENOMIC DNA]</scope>
    <source>
        <strain evidence="8 9">CGMCC 4.5727</strain>
    </source>
</reference>
<dbReference type="InterPro" id="IPR027359">
    <property type="entry name" value="Volt_channel_dom_sf"/>
</dbReference>
<organism evidence="8 9">
    <name type="scientific">Streptomyces indicus</name>
    <dbReference type="NCBI Taxonomy" id="417292"/>
    <lineage>
        <taxon>Bacteria</taxon>
        <taxon>Bacillati</taxon>
        <taxon>Actinomycetota</taxon>
        <taxon>Actinomycetes</taxon>
        <taxon>Kitasatosporales</taxon>
        <taxon>Streptomycetaceae</taxon>
        <taxon>Streptomyces</taxon>
    </lineage>
</organism>
<feature type="transmembrane region" description="Helical" evidence="6">
    <location>
        <begin position="20"/>
        <end position="38"/>
    </location>
</feature>
<evidence type="ECO:0000256" key="6">
    <source>
        <dbReference type="SAM" id="Phobius"/>
    </source>
</evidence>
<dbReference type="Gene3D" id="1.10.287.70">
    <property type="match status" value="1"/>
</dbReference>
<dbReference type="Pfam" id="PF00520">
    <property type="entry name" value="Ion_trans"/>
    <property type="match status" value="1"/>
</dbReference>
<evidence type="ECO:0000256" key="5">
    <source>
        <dbReference type="SAM" id="MobiDB-lite"/>
    </source>
</evidence>
<evidence type="ECO:0000259" key="7">
    <source>
        <dbReference type="Pfam" id="PF00520"/>
    </source>
</evidence>
<dbReference type="Proteomes" id="UP000199155">
    <property type="component" value="Unassembled WGS sequence"/>
</dbReference>
<dbReference type="GO" id="GO:0001518">
    <property type="term" value="C:voltage-gated sodium channel complex"/>
    <property type="evidence" value="ECO:0007669"/>
    <property type="project" value="TreeGrafter"/>
</dbReference>
<feature type="transmembrane region" description="Helical" evidence="6">
    <location>
        <begin position="142"/>
        <end position="163"/>
    </location>
</feature>
<feature type="domain" description="Ion transport" evidence="7">
    <location>
        <begin position="19"/>
        <end position="237"/>
    </location>
</feature>
<keyword evidence="2 6" id="KW-0812">Transmembrane</keyword>
<evidence type="ECO:0000256" key="3">
    <source>
        <dbReference type="ARBA" id="ARBA00022989"/>
    </source>
</evidence>
<dbReference type="AlphaFoldDB" id="A0A1G9AJM6"/>
<dbReference type="GO" id="GO:0005248">
    <property type="term" value="F:voltage-gated sodium channel activity"/>
    <property type="evidence" value="ECO:0007669"/>
    <property type="project" value="TreeGrafter"/>
</dbReference>
<keyword evidence="8" id="KW-0813">Transport</keyword>
<evidence type="ECO:0000313" key="8">
    <source>
        <dbReference type="EMBL" id="SDK27527.1"/>
    </source>
</evidence>
<keyword evidence="9" id="KW-1185">Reference proteome</keyword>
<proteinExistence type="predicted"/>
<keyword evidence="3 6" id="KW-1133">Transmembrane helix</keyword>
<dbReference type="PRINTS" id="PR00169">
    <property type="entry name" value="KCHANNEL"/>
</dbReference>
<keyword evidence="4 6" id="KW-0472">Membrane</keyword>
<dbReference type="InterPro" id="IPR005821">
    <property type="entry name" value="Ion_trans_dom"/>
</dbReference>
<feature type="compositionally biased region" description="Basic and acidic residues" evidence="5">
    <location>
        <begin position="239"/>
        <end position="261"/>
    </location>
</feature>
<dbReference type="EMBL" id="FNFF01000006">
    <property type="protein sequence ID" value="SDK27527.1"/>
    <property type="molecule type" value="Genomic_DNA"/>
</dbReference>
<evidence type="ECO:0000313" key="9">
    <source>
        <dbReference type="Proteomes" id="UP000199155"/>
    </source>
</evidence>
<evidence type="ECO:0000256" key="4">
    <source>
        <dbReference type="ARBA" id="ARBA00023136"/>
    </source>
</evidence>
<keyword evidence="8" id="KW-0407">Ion channel</keyword>
<dbReference type="PANTHER" id="PTHR10037">
    <property type="entry name" value="VOLTAGE-GATED CATION CHANNEL CALCIUM AND SODIUM"/>
    <property type="match status" value="1"/>
</dbReference>
<dbReference type="PANTHER" id="PTHR10037:SF62">
    <property type="entry name" value="SODIUM CHANNEL PROTEIN 60E"/>
    <property type="match status" value="1"/>
</dbReference>
<feature type="transmembrane region" description="Helical" evidence="6">
    <location>
        <begin position="206"/>
        <end position="228"/>
    </location>
</feature>
<feature type="region of interest" description="Disordered" evidence="5">
    <location>
        <begin position="239"/>
        <end position="277"/>
    </location>
</feature>
<gene>
    <name evidence="8" type="ORF">SAMN05421806_1061</name>
</gene>
<dbReference type="RefSeq" id="WP_093610956.1">
    <property type="nucleotide sequence ID" value="NZ_FNFF01000006.1"/>
</dbReference>
<feature type="transmembrane region" description="Helical" evidence="6">
    <location>
        <begin position="175"/>
        <end position="194"/>
    </location>
</feature>
<accession>A0A1G9AJM6</accession>